<comment type="caution">
    <text evidence="5">The sequence shown here is derived from an EMBL/GenBank/DDBJ whole genome shotgun (WGS) entry which is preliminary data.</text>
</comment>
<dbReference type="GO" id="GO:0004672">
    <property type="term" value="F:protein kinase activity"/>
    <property type="evidence" value="ECO:0007669"/>
    <property type="project" value="InterPro"/>
</dbReference>
<dbReference type="Gene3D" id="1.10.510.10">
    <property type="entry name" value="Transferase(Phosphotransferase) domain 1"/>
    <property type="match status" value="2"/>
</dbReference>
<feature type="compositionally biased region" description="Low complexity" evidence="3">
    <location>
        <begin position="60"/>
        <end position="75"/>
    </location>
</feature>
<dbReference type="SUPFAM" id="SSF56112">
    <property type="entry name" value="Protein kinase-like (PK-like)"/>
    <property type="match status" value="1"/>
</dbReference>
<dbReference type="PROSITE" id="PS50011">
    <property type="entry name" value="PROTEIN_KINASE_DOM"/>
    <property type="match status" value="1"/>
</dbReference>
<keyword evidence="2" id="KW-0472">Membrane</keyword>
<dbReference type="AlphaFoldDB" id="A0A8S0UX09"/>
<evidence type="ECO:0000256" key="2">
    <source>
        <dbReference type="ARBA" id="ARBA00022475"/>
    </source>
</evidence>
<dbReference type="Pfam" id="PF07714">
    <property type="entry name" value="PK_Tyr_Ser-Thr"/>
    <property type="match status" value="1"/>
</dbReference>
<dbReference type="InterPro" id="IPR011009">
    <property type="entry name" value="Kinase-like_dom_sf"/>
</dbReference>
<evidence type="ECO:0000256" key="1">
    <source>
        <dbReference type="ARBA" id="ARBA00004236"/>
    </source>
</evidence>
<dbReference type="InterPro" id="IPR050823">
    <property type="entry name" value="Plant_Ser_Thr_Prot_Kinase"/>
</dbReference>
<reference evidence="5 6" key="1">
    <citation type="submission" date="2019-12" db="EMBL/GenBank/DDBJ databases">
        <authorList>
            <person name="Alioto T."/>
            <person name="Alioto T."/>
            <person name="Gomez Garrido J."/>
        </authorList>
    </citation>
    <scope>NUCLEOTIDE SEQUENCE [LARGE SCALE GENOMIC DNA]</scope>
</reference>
<feature type="domain" description="Protein kinase" evidence="4">
    <location>
        <begin position="100"/>
        <end position="366"/>
    </location>
</feature>
<keyword evidence="2" id="KW-1003">Cell membrane</keyword>
<gene>
    <name evidence="5" type="ORF">OLEA9_A046235</name>
</gene>
<protein>
    <submittedName>
        <fullName evidence="5">Kinase 2B, chloroplastic-like</fullName>
    </submittedName>
</protein>
<dbReference type="Proteomes" id="UP000594638">
    <property type="component" value="Unassembled WGS sequence"/>
</dbReference>
<organism evidence="5 6">
    <name type="scientific">Olea europaea subsp. europaea</name>
    <dbReference type="NCBI Taxonomy" id="158383"/>
    <lineage>
        <taxon>Eukaryota</taxon>
        <taxon>Viridiplantae</taxon>
        <taxon>Streptophyta</taxon>
        <taxon>Embryophyta</taxon>
        <taxon>Tracheophyta</taxon>
        <taxon>Spermatophyta</taxon>
        <taxon>Magnoliopsida</taxon>
        <taxon>eudicotyledons</taxon>
        <taxon>Gunneridae</taxon>
        <taxon>Pentapetalae</taxon>
        <taxon>asterids</taxon>
        <taxon>lamiids</taxon>
        <taxon>Lamiales</taxon>
        <taxon>Oleaceae</taxon>
        <taxon>Oleeae</taxon>
        <taxon>Olea</taxon>
    </lineage>
</organism>
<evidence type="ECO:0000256" key="3">
    <source>
        <dbReference type="SAM" id="MobiDB-lite"/>
    </source>
</evidence>
<dbReference type="EMBL" id="CACTIH010009074">
    <property type="protein sequence ID" value="CAA3022667.1"/>
    <property type="molecule type" value="Genomic_DNA"/>
</dbReference>
<sequence length="377" mass="42435">MSRIYHNWERLVGATLKREELRELARAPSLSSVSSDCSSRSLLGFQSSCNFVIISRFSFESPSSSNSNSLPTPRSENQTLKLPIPKPISFKELKNATRNFQHDTILAEGACGPVFKGWINKHNLTGAKPGAGIAIVVKMCNFNEFQDSTEMLTEINYLSQLYHPNLLKLIGYCCEGDAILLVNEFMSKRSLDSHLFRIRQRCLSWTARIMVAVGAARGLSFLHDAEKLVIHRVFQSSNILLDQDFNAKLSGIDLTKEMLPDHITHVSTRVMGTYGYAAPEYIATGHLTYKCDAIDRFISKEQVLVDWARPYLSKKKVHRVVDAKLKGKYPQKAAIIVSNLALQCTSKNPKSRPRMAEVLATLEPLQGSYENKKSRFF</sequence>
<comment type="subcellular location">
    <subcellularLocation>
        <location evidence="1">Cell membrane</location>
    </subcellularLocation>
</comment>
<dbReference type="PANTHER" id="PTHR45621">
    <property type="entry name" value="OS01G0588500 PROTEIN-RELATED"/>
    <property type="match status" value="1"/>
</dbReference>
<keyword evidence="5" id="KW-0808">Transferase</keyword>
<dbReference type="OrthoDB" id="4062651at2759"/>
<name>A0A8S0UX09_OLEEU</name>
<feature type="region of interest" description="Disordered" evidence="3">
    <location>
        <begin position="60"/>
        <end position="79"/>
    </location>
</feature>
<proteinExistence type="predicted"/>
<evidence type="ECO:0000313" key="5">
    <source>
        <dbReference type="EMBL" id="CAA3022667.1"/>
    </source>
</evidence>
<accession>A0A8S0UX09</accession>
<dbReference type="GO" id="GO:0005886">
    <property type="term" value="C:plasma membrane"/>
    <property type="evidence" value="ECO:0007669"/>
    <property type="project" value="UniProtKB-SubCell"/>
</dbReference>
<evidence type="ECO:0000259" key="4">
    <source>
        <dbReference type="PROSITE" id="PS50011"/>
    </source>
</evidence>
<evidence type="ECO:0000313" key="6">
    <source>
        <dbReference type="Proteomes" id="UP000594638"/>
    </source>
</evidence>
<dbReference type="Gramene" id="OE9A046235T1">
    <property type="protein sequence ID" value="OE9A046235C1"/>
    <property type="gene ID" value="OE9A046235"/>
</dbReference>
<dbReference type="InterPro" id="IPR000719">
    <property type="entry name" value="Prot_kinase_dom"/>
</dbReference>
<keyword evidence="6" id="KW-1185">Reference proteome</keyword>
<dbReference type="GO" id="GO:0005524">
    <property type="term" value="F:ATP binding"/>
    <property type="evidence" value="ECO:0007669"/>
    <property type="project" value="InterPro"/>
</dbReference>
<keyword evidence="5" id="KW-0418">Kinase</keyword>
<dbReference type="InterPro" id="IPR001245">
    <property type="entry name" value="Ser-Thr/Tyr_kinase_cat_dom"/>
</dbReference>
<dbReference type="Gene3D" id="3.30.200.20">
    <property type="entry name" value="Phosphorylase Kinase, domain 1"/>
    <property type="match status" value="1"/>
</dbReference>